<dbReference type="AlphaFoldDB" id="A0A850TD00"/>
<dbReference type="EMBL" id="JACADJ010000030">
    <property type="protein sequence ID" value="NWH05286.1"/>
    <property type="molecule type" value="Genomic_DNA"/>
</dbReference>
<dbReference type="RefSeq" id="WP_178366743.1">
    <property type="nucleotide sequence ID" value="NZ_JACADJ010000030.1"/>
</dbReference>
<feature type="chain" id="PRO_5032441088" evidence="2">
    <location>
        <begin position="23"/>
        <end position="757"/>
    </location>
</feature>
<keyword evidence="2" id="KW-0732">Signal</keyword>
<name>A0A850TD00_9BACT</name>
<proteinExistence type="predicted"/>
<evidence type="ECO:0000256" key="1">
    <source>
        <dbReference type="SAM" id="MobiDB-lite"/>
    </source>
</evidence>
<protein>
    <submittedName>
        <fullName evidence="3">Uncharacterized protein</fullName>
    </submittedName>
</protein>
<reference evidence="3 4" key="1">
    <citation type="submission" date="2020-06" db="EMBL/GenBank/DDBJ databases">
        <title>High-quality draft genome of sulfate reducer Desulfobacter latus type strain AcrS2 isolated from marine sediment.</title>
        <authorList>
            <person name="Hoppe M."/>
            <person name="Larsen C.K."/>
            <person name="Marshall I.P.G."/>
            <person name="Schramm A."/>
            <person name="Marietou A.G."/>
        </authorList>
    </citation>
    <scope>NUCLEOTIDE SEQUENCE [LARGE SCALE GENOMIC DNA]</scope>
    <source>
        <strain evidence="3 4">AcRS2</strain>
    </source>
</reference>
<feature type="non-terminal residue" evidence="3">
    <location>
        <position position="757"/>
    </location>
</feature>
<feature type="signal peptide" evidence="2">
    <location>
        <begin position="1"/>
        <end position="22"/>
    </location>
</feature>
<gene>
    <name evidence="3" type="ORF">HXW94_09855</name>
</gene>
<comment type="caution">
    <text evidence="3">The sequence shown here is derived from an EMBL/GenBank/DDBJ whole genome shotgun (WGS) entry which is preliminary data.</text>
</comment>
<accession>A0A850TD00</accession>
<sequence>MHKIFIGVFLCFSLLISVQVNAKPPQYVPMDYPGWSLFGEDTQLPGVPEGDKADYVQEILAWAKQSSPATPITEDMANAAIDWGYQPEIGNPTTLLAETSEGVIEETYIPFGSDSTIREAMKDIIALESAQDSIIEWEDDFYYEIGKNDVSLSASYDRAVCIQAEILKINQALNRNFIVKTLLGSGSTSFFNVLSSDGMLESYTDSKVLSLLEAGMTDNLGSWSFKPDKLDTLGIGLDLSIRIYEAYGGASDVAQILKNTATGIGGLLGGGLSLVMAPGIIFYDSMMFLGNGLHDTSKGAHLLFHYYFCKVENGVIPSDILEGGAISLDSFAAYAPTGELANDPVFKGLNYYAASHQSIFSNAATTEQIMAAYGTSALFTTIRNIDVAHLKRELASYLFLKYLEQNSTDIQVTRDDPDSNQFTLRPDGIYDADRDGRAINATWTWKSDGSSSTLDLSAEDYTGVMTPIDVENDVPKYFYLNLQATAETSADGILTLDLTYPDGSHKTGAVDINYLPQHGTLTTTVTETDTTLTFSLSMSGDTDYDAAVLYAQNTNGKESSAIATYSNNSSSWPLVEDKYSTTINKRSLGSYGTFKFWYKVDGGMSNILTISVPDPNDIDADGLSDSWEIEFFGSINVTTGDADPDGDGKINTLEEALNTHPLKTGPEEILTTAVISSSSNPYGTLYANLKLTGGTLDLQGRTLVVKGDLIHSGGTLTVTGGTLVVEGDYRIQRASTDDQGTTTYSYSSGRLNMTNSD</sequence>
<dbReference type="Proteomes" id="UP000553343">
    <property type="component" value="Unassembled WGS sequence"/>
</dbReference>
<organism evidence="3 4">
    <name type="scientific">Desulfobacter latus</name>
    <dbReference type="NCBI Taxonomy" id="2292"/>
    <lineage>
        <taxon>Bacteria</taxon>
        <taxon>Pseudomonadati</taxon>
        <taxon>Thermodesulfobacteriota</taxon>
        <taxon>Desulfobacteria</taxon>
        <taxon>Desulfobacterales</taxon>
        <taxon>Desulfobacteraceae</taxon>
        <taxon>Desulfobacter</taxon>
    </lineage>
</organism>
<feature type="region of interest" description="Disordered" evidence="1">
    <location>
        <begin position="736"/>
        <end position="757"/>
    </location>
</feature>
<evidence type="ECO:0000313" key="3">
    <source>
        <dbReference type="EMBL" id="NWH05286.1"/>
    </source>
</evidence>
<evidence type="ECO:0000256" key="2">
    <source>
        <dbReference type="SAM" id="SignalP"/>
    </source>
</evidence>
<evidence type="ECO:0000313" key="4">
    <source>
        <dbReference type="Proteomes" id="UP000553343"/>
    </source>
</evidence>
<keyword evidence="4" id="KW-1185">Reference proteome</keyword>